<keyword evidence="2 7" id="KW-0812">Transmembrane</keyword>
<keyword evidence="3" id="KW-0547">Nucleotide-binding</keyword>
<evidence type="ECO:0000256" key="4">
    <source>
        <dbReference type="ARBA" id="ARBA00022840"/>
    </source>
</evidence>
<name>A0A1S8KP04_9LACT</name>
<dbReference type="GO" id="GO:0016887">
    <property type="term" value="F:ATP hydrolysis activity"/>
    <property type="evidence" value="ECO:0007669"/>
    <property type="project" value="InterPro"/>
</dbReference>
<feature type="transmembrane region" description="Helical" evidence="7">
    <location>
        <begin position="288"/>
        <end position="309"/>
    </location>
</feature>
<evidence type="ECO:0000313" key="10">
    <source>
        <dbReference type="EMBL" id="OOL81477.1"/>
    </source>
</evidence>
<dbReference type="InterPro" id="IPR003593">
    <property type="entry name" value="AAA+_ATPase"/>
</dbReference>
<feature type="transmembrane region" description="Helical" evidence="7">
    <location>
        <begin position="66"/>
        <end position="84"/>
    </location>
</feature>
<dbReference type="PANTHER" id="PTHR24221">
    <property type="entry name" value="ATP-BINDING CASSETTE SUB-FAMILY B"/>
    <property type="match status" value="1"/>
</dbReference>
<proteinExistence type="predicted"/>
<dbReference type="SUPFAM" id="SSF52540">
    <property type="entry name" value="P-loop containing nucleoside triphosphate hydrolases"/>
    <property type="match status" value="1"/>
</dbReference>
<comment type="caution">
    <text evidence="10">The sequence shown here is derived from an EMBL/GenBank/DDBJ whole genome shotgun (WGS) entry which is preliminary data.</text>
</comment>
<reference evidence="10 11" key="1">
    <citation type="submission" date="2017-01" db="EMBL/GenBank/DDBJ databases">
        <title>Complete Genome Sequence of Dolosigranulum pigrum isolated from a Patient with interstitial lung disease.</title>
        <authorList>
            <person name="Mukhopadhyay R."/>
            <person name="Joaquin J."/>
            <person name="Hogue R."/>
            <person name="Fitzgerald S."/>
            <person name="Jospin G."/>
            <person name="Eisen J.A."/>
            <person name="Chaturvedi V."/>
        </authorList>
    </citation>
    <scope>NUCLEOTIDE SEQUENCE [LARGE SCALE GENOMIC DNA]</scope>
    <source>
        <strain evidence="10 11">15S00348</strain>
    </source>
</reference>
<dbReference type="Gene3D" id="1.20.1560.10">
    <property type="entry name" value="ABC transporter type 1, transmembrane domain"/>
    <property type="match status" value="1"/>
</dbReference>
<dbReference type="Pfam" id="PF00005">
    <property type="entry name" value="ABC_tran"/>
    <property type="match status" value="1"/>
</dbReference>
<keyword evidence="4" id="KW-0067">ATP-binding</keyword>
<evidence type="ECO:0000256" key="2">
    <source>
        <dbReference type="ARBA" id="ARBA00022692"/>
    </source>
</evidence>
<dbReference type="EMBL" id="MUYF01000003">
    <property type="protein sequence ID" value="OOL81477.1"/>
    <property type="molecule type" value="Genomic_DNA"/>
</dbReference>
<dbReference type="CDD" id="cd03228">
    <property type="entry name" value="ABCC_MRP_Like"/>
    <property type="match status" value="1"/>
</dbReference>
<feature type="transmembrane region" description="Helical" evidence="7">
    <location>
        <begin position="262"/>
        <end position="282"/>
    </location>
</feature>
<evidence type="ECO:0008006" key="12">
    <source>
        <dbReference type="Google" id="ProtNLM"/>
    </source>
</evidence>
<dbReference type="Gene3D" id="3.40.50.300">
    <property type="entry name" value="P-loop containing nucleotide triphosphate hydrolases"/>
    <property type="match status" value="1"/>
</dbReference>
<dbReference type="SUPFAM" id="SSF90123">
    <property type="entry name" value="ABC transporter transmembrane region"/>
    <property type="match status" value="1"/>
</dbReference>
<dbReference type="GO" id="GO:0005524">
    <property type="term" value="F:ATP binding"/>
    <property type="evidence" value="ECO:0007669"/>
    <property type="project" value="UniProtKB-KW"/>
</dbReference>
<evidence type="ECO:0000256" key="7">
    <source>
        <dbReference type="SAM" id="Phobius"/>
    </source>
</evidence>
<dbReference type="AlphaFoldDB" id="A0A1S8KP04"/>
<dbReference type="Proteomes" id="UP000190409">
    <property type="component" value="Unassembled WGS sequence"/>
</dbReference>
<dbReference type="InterPro" id="IPR036640">
    <property type="entry name" value="ABC1_TM_sf"/>
</dbReference>
<dbReference type="GO" id="GO:0034040">
    <property type="term" value="F:ATPase-coupled lipid transmembrane transporter activity"/>
    <property type="evidence" value="ECO:0007669"/>
    <property type="project" value="TreeGrafter"/>
</dbReference>
<accession>A0A1S8KP04</accession>
<dbReference type="InterPro" id="IPR003439">
    <property type="entry name" value="ABC_transporter-like_ATP-bd"/>
</dbReference>
<organism evidence="10 11">
    <name type="scientific">Dolosigranulum pigrum</name>
    <dbReference type="NCBI Taxonomy" id="29394"/>
    <lineage>
        <taxon>Bacteria</taxon>
        <taxon>Bacillati</taxon>
        <taxon>Bacillota</taxon>
        <taxon>Bacilli</taxon>
        <taxon>Lactobacillales</taxon>
        <taxon>Carnobacteriaceae</taxon>
        <taxon>Dolosigranulum</taxon>
    </lineage>
</organism>
<evidence type="ECO:0000313" key="11">
    <source>
        <dbReference type="Proteomes" id="UP000190409"/>
    </source>
</evidence>
<keyword evidence="6 7" id="KW-0472">Membrane</keyword>
<dbReference type="PROSITE" id="PS50929">
    <property type="entry name" value="ABC_TM1F"/>
    <property type="match status" value="1"/>
</dbReference>
<dbReference type="InterPro" id="IPR011527">
    <property type="entry name" value="ABC1_TM_dom"/>
</dbReference>
<gene>
    <name evidence="10" type="ORF">BWX42_06870</name>
</gene>
<dbReference type="GO" id="GO:0140359">
    <property type="term" value="F:ABC-type transporter activity"/>
    <property type="evidence" value="ECO:0007669"/>
    <property type="project" value="InterPro"/>
</dbReference>
<evidence type="ECO:0000259" key="8">
    <source>
        <dbReference type="PROSITE" id="PS50893"/>
    </source>
</evidence>
<protein>
    <recommendedName>
        <fullName evidence="12">ABC transporter ATP-binding protein</fullName>
    </recommendedName>
</protein>
<comment type="subcellular location">
    <subcellularLocation>
        <location evidence="1">Cell membrane</location>
        <topology evidence="1">Multi-pass membrane protein</topology>
    </subcellularLocation>
</comment>
<dbReference type="InterPro" id="IPR027417">
    <property type="entry name" value="P-loop_NTPase"/>
</dbReference>
<sequence length="594" mass="67581">MKTNNPYNNRSIIVRSIFDYFNKAPLMGLVEQSVALIRGLLWGGSIYTTQKLFDSLLNYEAQSYRIIMSWFIVVIMILFPQQLLGGLSNYLLSHVSYTNMGKYMVEFQQKIGQIPPEKFEDSVFLDQLNKAKECIEYESLGHFSSICLQVITYYSVFLVAVGIYLFSLSPVLLIVILLGFVPAIWGKFSQRNAFEQLEEKNVRTRRQYDYYKKTLVGTAAYQETRLLGAANYFRKRFVQTLTVMTQNKWYTERNIAVKQMGLDIVSFLGLGLSLYILVIFTLDGQMTIGAFASVFIALTHIFSIIDELLSVYLKNGNKLMVEVANFYRFMDINEPQKEKRVPNLEEGIQLKAVSFSYPHTKRYAVENLSLTVNPGETIAIVGENGSGKSTLVKLMTGLYLPTSGSVEVGGCDTRLVEPTMLFSQISAIFQNYGRYKLTLEENVRISDLNGELNTDQVQKVLQEVDFPQHIRHEQMLSPEFGGIDLSGGLWQRLSIARGLYRHHNLIVLDEPTAAIDPIEEAKLYRMFDKVSQGKTAILVTHRLGSVKLADRIIVMHHGRIDDIGTHSELIAKQGKYAHMWDAQASWYEHGNTIT</sequence>
<dbReference type="PANTHER" id="PTHR24221:SF654">
    <property type="entry name" value="ATP-BINDING CASSETTE SUB-FAMILY B MEMBER 6"/>
    <property type="match status" value="1"/>
</dbReference>
<evidence type="ECO:0000256" key="6">
    <source>
        <dbReference type="ARBA" id="ARBA00023136"/>
    </source>
</evidence>
<dbReference type="GO" id="GO:0005886">
    <property type="term" value="C:plasma membrane"/>
    <property type="evidence" value="ECO:0007669"/>
    <property type="project" value="UniProtKB-SubCell"/>
</dbReference>
<keyword evidence="5 7" id="KW-1133">Transmembrane helix</keyword>
<feature type="domain" description="ABC transmembrane type-1" evidence="9">
    <location>
        <begin position="35"/>
        <end position="312"/>
    </location>
</feature>
<dbReference type="PROSITE" id="PS50893">
    <property type="entry name" value="ABC_TRANSPORTER_2"/>
    <property type="match status" value="1"/>
</dbReference>
<feature type="domain" description="ABC transporter" evidence="8">
    <location>
        <begin position="348"/>
        <end position="582"/>
    </location>
</feature>
<feature type="transmembrane region" description="Helical" evidence="7">
    <location>
        <begin position="153"/>
        <end position="181"/>
    </location>
</feature>
<dbReference type="InterPro" id="IPR039421">
    <property type="entry name" value="Type_1_exporter"/>
</dbReference>
<evidence type="ECO:0000256" key="5">
    <source>
        <dbReference type="ARBA" id="ARBA00022989"/>
    </source>
</evidence>
<evidence type="ECO:0000256" key="3">
    <source>
        <dbReference type="ARBA" id="ARBA00022741"/>
    </source>
</evidence>
<dbReference type="SMART" id="SM00382">
    <property type="entry name" value="AAA"/>
    <property type="match status" value="1"/>
</dbReference>
<evidence type="ECO:0000256" key="1">
    <source>
        <dbReference type="ARBA" id="ARBA00004651"/>
    </source>
</evidence>
<evidence type="ECO:0000259" key="9">
    <source>
        <dbReference type="PROSITE" id="PS50929"/>
    </source>
</evidence>